<feature type="domain" description="HTH lacI-type" evidence="5">
    <location>
        <begin position="103"/>
        <end position="158"/>
    </location>
</feature>
<name>A0A1M6R8N2_9GAMM</name>
<keyword evidence="1" id="KW-0805">Transcription regulation</keyword>
<organism evidence="6 7">
    <name type="scientific">Halomonas caseinilytica</name>
    <dbReference type="NCBI Taxonomy" id="438744"/>
    <lineage>
        <taxon>Bacteria</taxon>
        <taxon>Pseudomonadati</taxon>
        <taxon>Pseudomonadota</taxon>
        <taxon>Gammaproteobacteria</taxon>
        <taxon>Oceanospirillales</taxon>
        <taxon>Halomonadaceae</taxon>
        <taxon>Halomonas</taxon>
    </lineage>
</organism>
<accession>A0A1M6R8N2</accession>
<dbReference type="InterPro" id="IPR046335">
    <property type="entry name" value="LacI/GalR-like_sensor"/>
</dbReference>
<dbReference type="GO" id="GO:0000976">
    <property type="term" value="F:transcription cis-regulatory region binding"/>
    <property type="evidence" value="ECO:0007669"/>
    <property type="project" value="TreeGrafter"/>
</dbReference>
<sequence>MPLPSANWVVNSSVSVAATGKVMSLARSVHLRPGLPSSPLSGPPTDDTLPGASVGRDVYRSLLARQIEPRLEWPHCPGERKTGILDNEALSRETKVSSLPRRITLKELAAKLGVSTATVSNAFNRPDQLSPLLRERILNEAKQLGYRGPDAKARSLRTGRSRIIAVILAESLTYSLNDAVASELLSGIAEVLDAHGHTMLLLSGRKNASQVPGSSSIADGFIVYGLMPSLMLLDDLPLPDQRPLVAVDFSLEGYPTVHIDNEPAGYAIASHALKTSSRRPGIINLRLTKHPCNDRVAPDQELLPADRTITRSRLTGFHRALDEHGIDPTSVPMWNIEENTHDVCAPVIASILDLPDDERPDLLLCMSDRIALTALTLAEQRGLRVPEDLRLTGFDGIAEGQYRSPRLTTMRQDSVEKGRVAARMILGLETPRAQLLHTELVVGDSCP</sequence>
<dbReference type="AlphaFoldDB" id="A0A1M6R8N2"/>
<feature type="region of interest" description="Disordered" evidence="4">
    <location>
        <begin position="32"/>
        <end position="53"/>
    </location>
</feature>
<dbReference type="PANTHER" id="PTHR30146:SF138">
    <property type="entry name" value="TRANSCRIPTIONAL REGULATORY PROTEIN"/>
    <property type="match status" value="1"/>
</dbReference>
<keyword evidence="2 6" id="KW-0238">DNA-binding</keyword>
<dbReference type="CDD" id="cd01392">
    <property type="entry name" value="HTH_LacI"/>
    <property type="match status" value="1"/>
</dbReference>
<evidence type="ECO:0000256" key="4">
    <source>
        <dbReference type="SAM" id="MobiDB-lite"/>
    </source>
</evidence>
<dbReference type="EMBL" id="FRAL01000002">
    <property type="protein sequence ID" value="SHK28786.1"/>
    <property type="molecule type" value="Genomic_DNA"/>
</dbReference>
<dbReference type="SUPFAM" id="SSF47413">
    <property type="entry name" value="lambda repressor-like DNA-binding domains"/>
    <property type="match status" value="1"/>
</dbReference>
<dbReference type="Pfam" id="PF13377">
    <property type="entry name" value="Peripla_BP_3"/>
    <property type="match status" value="1"/>
</dbReference>
<dbReference type="SUPFAM" id="SSF53822">
    <property type="entry name" value="Periplasmic binding protein-like I"/>
    <property type="match status" value="1"/>
</dbReference>
<evidence type="ECO:0000256" key="3">
    <source>
        <dbReference type="ARBA" id="ARBA00023163"/>
    </source>
</evidence>
<dbReference type="Gene3D" id="3.40.50.2300">
    <property type="match status" value="2"/>
</dbReference>
<dbReference type="SMART" id="SM00354">
    <property type="entry name" value="HTH_LACI"/>
    <property type="match status" value="1"/>
</dbReference>
<dbReference type="InterPro" id="IPR000843">
    <property type="entry name" value="HTH_LacI"/>
</dbReference>
<evidence type="ECO:0000313" key="7">
    <source>
        <dbReference type="Proteomes" id="UP000184248"/>
    </source>
</evidence>
<dbReference type="PROSITE" id="PS50932">
    <property type="entry name" value="HTH_LACI_2"/>
    <property type="match status" value="1"/>
</dbReference>
<keyword evidence="3" id="KW-0804">Transcription</keyword>
<dbReference type="InterPro" id="IPR028082">
    <property type="entry name" value="Peripla_BP_I"/>
</dbReference>
<gene>
    <name evidence="6" type="ORF">SAMN05192556_102248</name>
</gene>
<evidence type="ECO:0000313" key="6">
    <source>
        <dbReference type="EMBL" id="SHK28786.1"/>
    </source>
</evidence>
<feature type="compositionally biased region" description="Low complexity" evidence="4">
    <location>
        <begin position="33"/>
        <end position="44"/>
    </location>
</feature>
<dbReference type="Proteomes" id="UP000184248">
    <property type="component" value="Unassembled WGS sequence"/>
</dbReference>
<evidence type="ECO:0000256" key="1">
    <source>
        <dbReference type="ARBA" id="ARBA00023015"/>
    </source>
</evidence>
<dbReference type="InterPro" id="IPR010982">
    <property type="entry name" value="Lambda_DNA-bd_dom_sf"/>
</dbReference>
<proteinExistence type="predicted"/>
<reference evidence="7" key="1">
    <citation type="submission" date="2016-11" db="EMBL/GenBank/DDBJ databases">
        <authorList>
            <person name="Varghese N."/>
            <person name="Submissions S."/>
        </authorList>
    </citation>
    <scope>NUCLEOTIDE SEQUENCE [LARGE SCALE GENOMIC DNA]</scope>
    <source>
        <strain evidence="7">ALO Sharm</strain>
    </source>
</reference>
<protein>
    <submittedName>
        <fullName evidence="6">DNA-binding transcriptional regulator, LacI/PurR family</fullName>
    </submittedName>
</protein>
<dbReference type="Gene3D" id="1.10.260.40">
    <property type="entry name" value="lambda repressor-like DNA-binding domains"/>
    <property type="match status" value="1"/>
</dbReference>
<dbReference type="PANTHER" id="PTHR30146">
    <property type="entry name" value="LACI-RELATED TRANSCRIPTIONAL REPRESSOR"/>
    <property type="match status" value="1"/>
</dbReference>
<dbReference type="CDD" id="cd06279">
    <property type="entry name" value="PBP1_LacI-like"/>
    <property type="match status" value="1"/>
</dbReference>
<evidence type="ECO:0000256" key="2">
    <source>
        <dbReference type="ARBA" id="ARBA00023125"/>
    </source>
</evidence>
<keyword evidence="7" id="KW-1185">Reference proteome</keyword>
<dbReference type="Pfam" id="PF00356">
    <property type="entry name" value="LacI"/>
    <property type="match status" value="1"/>
</dbReference>
<dbReference type="GO" id="GO:0003700">
    <property type="term" value="F:DNA-binding transcription factor activity"/>
    <property type="evidence" value="ECO:0007669"/>
    <property type="project" value="TreeGrafter"/>
</dbReference>
<evidence type="ECO:0000259" key="5">
    <source>
        <dbReference type="PROSITE" id="PS50932"/>
    </source>
</evidence>